<keyword evidence="11" id="KW-0560">Oxidoreductase</keyword>
<protein>
    <recommendedName>
        <fullName evidence="2">Cytochrome bc1 complex Rieske iron-sulfur subunit</fullName>
    </recommendedName>
    <alternativeName>
        <fullName evidence="8">Cytochrome bc1 reductase complex subunit QcrA</fullName>
    </alternativeName>
</protein>
<dbReference type="AlphaFoldDB" id="A0A1C4YUN7"/>
<dbReference type="FunFam" id="2.102.10.10:FF:000016">
    <property type="entry name" value="Nitrite reductase/ring-hydroxylating ferredoxin subunit"/>
    <property type="match status" value="1"/>
</dbReference>
<evidence type="ECO:0000256" key="7">
    <source>
        <dbReference type="ARBA" id="ARBA00023157"/>
    </source>
</evidence>
<gene>
    <name evidence="11" type="ORF">GA0074696_3713</name>
</gene>
<sequence>MVDDPDPGCPSRRAMLAGAGAAGVTALLTGCQTYGEAAAPASEATGAAGGAAKPLATVADIPVGGGRIFAAQGVVVTQPTEGTIKAFSARCTHQGCTVTAVRDRTIVCACHNSVFDIADGSVRGGPAGQPLPEAAVSVEGNSIRLA</sequence>
<dbReference type="Proteomes" id="UP000198228">
    <property type="component" value="Chromosome I"/>
</dbReference>
<keyword evidence="7" id="KW-1015">Disulfide bond</keyword>
<dbReference type="GO" id="GO:0051537">
    <property type="term" value="F:2 iron, 2 sulfur cluster binding"/>
    <property type="evidence" value="ECO:0007669"/>
    <property type="project" value="UniProtKB-KW"/>
</dbReference>
<evidence type="ECO:0000313" key="11">
    <source>
        <dbReference type="EMBL" id="SCF24366.1"/>
    </source>
</evidence>
<dbReference type="RefSeq" id="WP_088962245.1">
    <property type="nucleotide sequence ID" value="NZ_LT607410.1"/>
</dbReference>
<comment type="function">
    <text evidence="1">Iron-sulfur subunit of the cytochrome bc1 complex, an essential component of the respiratory electron transport chain required for ATP synthesis. The bc1 complex catalyzes the oxidation of menaquinol and the reduction of cytochrome c in the respiratory chain. The bc1 complex operates through a Q-cycle mechanism that couples electron transfer to generation of the proton gradient that drives ATP synthesis.</text>
</comment>
<evidence type="ECO:0000256" key="9">
    <source>
        <dbReference type="ARBA" id="ARBA00034078"/>
    </source>
</evidence>
<dbReference type="InterPro" id="IPR006311">
    <property type="entry name" value="TAT_signal"/>
</dbReference>
<dbReference type="Gene3D" id="2.102.10.10">
    <property type="entry name" value="Rieske [2Fe-2S] iron-sulphur domain"/>
    <property type="match status" value="1"/>
</dbReference>
<evidence type="ECO:0000256" key="6">
    <source>
        <dbReference type="ARBA" id="ARBA00023014"/>
    </source>
</evidence>
<evidence type="ECO:0000256" key="1">
    <source>
        <dbReference type="ARBA" id="ARBA00002494"/>
    </source>
</evidence>
<dbReference type="InterPro" id="IPR036922">
    <property type="entry name" value="Rieske_2Fe-2S_sf"/>
</dbReference>
<name>A0A1C4YUN7_9ACTN</name>
<keyword evidence="11" id="KW-0223">Dioxygenase</keyword>
<dbReference type="CDD" id="cd03467">
    <property type="entry name" value="Rieske"/>
    <property type="match status" value="1"/>
</dbReference>
<keyword evidence="4" id="KW-0479">Metal-binding</keyword>
<dbReference type="SUPFAM" id="SSF50022">
    <property type="entry name" value="ISP domain"/>
    <property type="match status" value="1"/>
</dbReference>
<evidence type="ECO:0000259" key="10">
    <source>
        <dbReference type="PROSITE" id="PS51296"/>
    </source>
</evidence>
<dbReference type="InterPro" id="IPR005805">
    <property type="entry name" value="Rieske_Fe-S_prot_C"/>
</dbReference>
<evidence type="ECO:0000256" key="5">
    <source>
        <dbReference type="ARBA" id="ARBA00023004"/>
    </source>
</evidence>
<evidence type="ECO:0000256" key="4">
    <source>
        <dbReference type="ARBA" id="ARBA00022723"/>
    </source>
</evidence>
<dbReference type="InterPro" id="IPR017941">
    <property type="entry name" value="Rieske_2Fe-2S"/>
</dbReference>
<dbReference type="GO" id="GO:0051213">
    <property type="term" value="F:dioxygenase activity"/>
    <property type="evidence" value="ECO:0007669"/>
    <property type="project" value="UniProtKB-KW"/>
</dbReference>
<keyword evidence="6" id="KW-0411">Iron-sulfur</keyword>
<dbReference type="GO" id="GO:0016020">
    <property type="term" value="C:membrane"/>
    <property type="evidence" value="ECO:0007669"/>
    <property type="project" value="InterPro"/>
</dbReference>
<dbReference type="PRINTS" id="PR00162">
    <property type="entry name" value="RIESKE"/>
</dbReference>
<evidence type="ECO:0000256" key="3">
    <source>
        <dbReference type="ARBA" id="ARBA00022714"/>
    </source>
</evidence>
<dbReference type="PROSITE" id="PS51318">
    <property type="entry name" value="TAT"/>
    <property type="match status" value="1"/>
</dbReference>
<dbReference type="PROSITE" id="PS51296">
    <property type="entry name" value="RIESKE"/>
    <property type="match status" value="1"/>
</dbReference>
<dbReference type="PANTHER" id="PTHR10134">
    <property type="entry name" value="CYTOCHROME B-C1 COMPLEX SUBUNIT RIESKE, MITOCHONDRIAL"/>
    <property type="match status" value="1"/>
</dbReference>
<dbReference type="GO" id="GO:0004497">
    <property type="term" value="F:monooxygenase activity"/>
    <property type="evidence" value="ECO:0007669"/>
    <property type="project" value="UniProtKB-ARBA"/>
</dbReference>
<feature type="domain" description="Rieske" evidence="10">
    <location>
        <begin position="53"/>
        <end position="145"/>
    </location>
</feature>
<reference evidence="11 12" key="1">
    <citation type="submission" date="2016-06" db="EMBL/GenBank/DDBJ databases">
        <authorList>
            <person name="Kjaerup R.B."/>
            <person name="Dalgaard T.S."/>
            <person name="Juul-Madsen H.R."/>
        </authorList>
    </citation>
    <scope>NUCLEOTIDE SEQUENCE [LARGE SCALE GENOMIC DNA]</scope>
    <source>
        <strain evidence="11 12">DSM 43821</strain>
    </source>
</reference>
<proteinExistence type="predicted"/>
<evidence type="ECO:0000256" key="8">
    <source>
        <dbReference type="ARBA" id="ARBA00029586"/>
    </source>
</evidence>
<keyword evidence="5" id="KW-0408">Iron</keyword>
<evidence type="ECO:0000256" key="2">
    <source>
        <dbReference type="ARBA" id="ARBA00015816"/>
    </source>
</evidence>
<dbReference type="GO" id="GO:0046872">
    <property type="term" value="F:metal ion binding"/>
    <property type="evidence" value="ECO:0007669"/>
    <property type="project" value="UniProtKB-KW"/>
</dbReference>
<comment type="cofactor">
    <cofactor evidence="9">
        <name>[2Fe-2S] cluster</name>
        <dbReference type="ChEBI" id="CHEBI:190135"/>
    </cofactor>
</comment>
<evidence type="ECO:0000313" key="12">
    <source>
        <dbReference type="Proteomes" id="UP000198228"/>
    </source>
</evidence>
<dbReference type="InterPro" id="IPR014349">
    <property type="entry name" value="Rieske_Fe-S_prot"/>
</dbReference>
<keyword evidence="3" id="KW-0001">2Fe-2S</keyword>
<dbReference type="EMBL" id="LT607410">
    <property type="protein sequence ID" value="SCF24366.1"/>
    <property type="molecule type" value="Genomic_DNA"/>
</dbReference>
<dbReference type="GO" id="GO:0016705">
    <property type="term" value="F:oxidoreductase activity, acting on paired donors, with incorporation or reduction of molecular oxygen"/>
    <property type="evidence" value="ECO:0007669"/>
    <property type="project" value="UniProtKB-ARBA"/>
</dbReference>
<dbReference type="Pfam" id="PF00355">
    <property type="entry name" value="Rieske"/>
    <property type="match status" value="1"/>
</dbReference>
<accession>A0A1C4YUN7</accession>
<organism evidence="11 12">
    <name type="scientific">Micromonospora purpureochromogenes</name>
    <dbReference type="NCBI Taxonomy" id="47872"/>
    <lineage>
        <taxon>Bacteria</taxon>
        <taxon>Bacillati</taxon>
        <taxon>Actinomycetota</taxon>
        <taxon>Actinomycetes</taxon>
        <taxon>Micromonosporales</taxon>
        <taxon>Micromonosporaceae</taxon>
        <taxon>Micromonospora</taxon>
    </lineage>
</organism>